<dbReference type="GeneID" id="89687574"/>
<keyword evidence="1" id="KW-0732">Signal</keyword>
<accession>A0ABS7FI49</accession>
<protein>
    <submittedName>
        <fullName evidence="2">Uncharacterized protein</fullName>
    </submittedName>
</protein>
<evidence type="ECO:0000256" key="1">
    <source>
        <dbReference type="SAM" id="SignalP"/>
    </source>
</evidence>
<dbReference type="RefSeq" id="WP_146008427.1">
    <property type="nucleotide sequence ID" value="NZ_CP142381.1"/>
</dbReference>
<name>A0ABS7FI49_9NEIS</name>
<dbReference type="Proteomes" id="UP000711178">
    <property type="component" value="Unassembled WGS sequence"/>
</dbReference>
<feature type="chain" id="PRO_5046977356" evidence="1">
    <location>
        <begin position="20"/>
        <end position="191"/>
    </location>
</feature>
<keyword evidence="3" id="KW-1185">Reference proteome</keyword>
<sequence length="191" mass="21364">MKTLVMFSMMLLLSFSAFAEENRTPSPDRKETIVYNCGDTSCSAWVETGGEKHFFFQDVPTNTVSAKWLSPNLAQVSFSCGSPCSVSFFYTKGKGVSKDIHDVLAVNPKRSCVLIPVEDGIATYSIFGKTQEPSLWHAKYNDRKFNFFTQSAVIFSTIHAKFDQDGTLQLNYTQKNGQDAQHKIIKSCGEK</sequence>
<organism evidence="2 3">
    <name type="scientific">Chromobacterium subtsugae</name>
    <dbReference type="NCBI Taxonomy" id="251747"/>
    <lineage>
        <taxon>Bacteria</taxon>
        <taxon>Pseudomonadati</taxon>
        <taxon>Pseudomonadota</taxon>
        <taxon>Betaproteobacteria</taxon>
        <taxon>Neisseriales</taxon>
        <taxon>Chromobacteriaceae</taxon>
        <taxon>Chromobacterium</taxon>
    </lineage>
</organism>
<gene>
    <name evidence="2" type="ORF">KIF53_15170</name>
</gene>
<feature type="signal peptide" evidence="1">
    <location>
        <begin position="1"/>
        <end position="19"/>
    </location>
</feature>
<dbReference type="EMBL" id="JAHDTB010000013">
    <property type="protein sequence ID" value="MBW8288973.1"/>
    <property type="molecule type" value="Genomic_DNA"/>
</dbReference>
<proteinExistence type="predicted"/>
<reference evidence="2 3" key="1">
    <citation type="submission" date="2021-05" db="EMBL/GenBank/DDBJ databases">
        <title>Draft Whole Genome Sequencing Of Biosensor Chromobacterium violaceum Strain CV026 Reveals A Regulatory RNA In Chromobacterium violaceum Phenotype Regulatory Network.</title>
        <authorList>
            <person name="Hong K.W."/>
            <person name="Chan K.G."/>
            <person name="Chang C.-Y."/>
        </authorList>
    </citation>
    <scope>NUCLEOTIDE SEQUENCE [LARGE SCALE GENOMIC DNA]</scope>
    <source>
        <strain evidence="2 3">ATCC 31532</strain>
    </source>
</reference>
<evidence type="ECO:0000313" key="2">
    <source>
        <dbReference type="EMBL" id="MBW8288973.1"/>
    </source>
</evidence>
<evidence type="ECO:0000313" key="3">
    <source>
        <dbReference type="Proteomes" id="UP000711178"/>
    </source>
</evidence>
<comment type="caution">
    <text evidence="2">The sequence shown here is derived from an EMBL/GenBank/DDBJ whole genome shotgun (WGS) entry which is preliminary data.</text>
</comment>